<organism evidence="1 2">
    <name type="scientific">Parasulfitobacter algicola</name>
    <dbReference type="NCBI Taxonomy" id="2614809"/>
    <lineage>
        <taxon>Bacteria</taxon>
        <taxon>Pseudomonadati</taxon>
        <taxon>Pseudomonadota</taxon>
        <taxon>Alphaproteobacteria</taxon>
        <taxon>Rhodobacterales</taxon>
        <taxon>Roseobacteraceae</taxon>
        <taxon>Parasulfitobacter</taxon>
    </lineage>
</organism>
<keyword evidence="2" id="KW-1185">Reference proteome</keyword>
<sequence>MRALILIVVLAGCGPSQQPKTEPGITVSGSAEVGVVGSN</sequence>
<dbReference type="EMBL" id="JABUFE010000001">
    <property type="protein sequence ID" value="NSX53846.1"/>
    <property type="molecule type" value="Genomic_DNA"/>
</dbReference>
<name>A0ABX2IPD4_9RHOB</name>
<gene>
    <name evidence="1" type="ORF">HRQ87_03435</name>
</gene>
<evidence type="ECO:0000313" key="2">
    <source>
        <dbReference type="Proteomes" id="UP000777935"/>
    </source>
</evidence>
<reference evidence="1 2" key="1">
    <citation type="submission" date="2020-06" db="EMBL/GenBank/DDBJ databases">
        <title>Sulfitobacter algicola sp. nov., isolated from green algae.</title>
        <authorList>
            <person name="Wang C."/>
        </authorList>
    </citation>
    <scope>NUCLEOTIDE SEQUENCE [LARGE SCALE GENOMIC DNA]</scope>
    <source>
        <strain evidence="1 2">1151</strain>
    </source>
</reference>
<proteinExistence type="predicted"/>
<accession>A0ABX2IPD4</accession>
<dbReference type="Proteomes" id="UP000777935">
    <property type="component" value="Unassembled WGS sequence"/>
</dbReference>
<evidence type="ECO:0000313" key="1">
    <source>
        <dbReference type="EMBL" id="NSX53846.1"/>
    </source>
</evidence>
<dbReference type="GO" id="GO:0016829">
    <property type="term" value="F:lyase activity"/>
    <property type="evidence" value="ECO:0007669"/>
    <property type="project" value="UniProtKB-KW"/>
</dbReference>
<protein>
    <submittedName>
        <fullName evidence="1">Argininosuccinate lyase</fullName>
    </submittedName>
</protein>
<keyword evidence="1" id="KW-0456">Lyase</keyword>
<dbReference type="RefSeq" id="WP_174135209.1">
    <property type="nucleotide sequence ID" value="NZ_JABUFE010000001.1"/>
</dbReference>
<comment type="caution">
    <text evidence="1">The sequence shown here is derived from an EMBL/GenBank/DDBJ whole genome shotgun (WGS) entry which is preliminary data.</text>
</comment>